<reference evidence="2" key="1">
    <citation type="submission" date="2022-10" db="EMBL/GenBank/DDBJ databases">
        <title>Chitinophaga sp. nov., isolated from soil.</title>
        <authorList>
            <person name="Jeon C.O."/>
        </authorList>
    </citation>
    <scope>NUCLEOTIDE SEQUENCE</scope>
    <source>
        <strain evidence="2">R8</strain>
    </source>
</reference>
<dbReference type="Proteomes" id="UP001162741">
    <property type="component" value="Chromosome"/>
</dbReference>
<name>A0ABY6J7Z0_9BACT</name>
<feature type="signal peptide" evidence="1">
    <location>
        <begin position="1"/>
        <end position="18"/>
    </location>
</feature>
<dbReference type="InterPro" id="IPR045391">
    <property type="entry name" value="DUF6520"/>
</dbReference>
<feature type="chain" id="PRO_5046919344" evidence="1">
    <location>
        <begin position="19"/>
        <end position="90"/>
    </location>
</feature>
<evidence type="ECO:0000256" key="1">
    <source>
        <dbReference type="SAM" id="SignalP"/>
    </source>
</evidence>
<dbReference type="RefSeq" id="WP_244841307.1">
    <property type="nucleotide sequence ID" value="NZ_CP107006.1"/>
</dbReference>
<evidence type="ECO:0000313" key="2">
    <source>
        <dbReference type="EMBL" id="UYQ94409.1"/>
    </source>
</evidence>
<gene>
    <name evidence="2" type="ORF">MKQ68_04815</name>
</gene>
<accession>A0ABY6J7Z0</accession>
<dbReference type="EMBL" id="CP107006">
    <property type="protein sequence ID" value="UYQ94409.1"/>
    <property type="molecule type" value="Genomic_DNA"/>
</dbReference>
<keyword evidence="3" id="KW-1185">Reference proteome</keyword>
<dbReference type="Pfam" id="PF20130">
    <property type="entry name" value="DUF6520"/>
    <property type="match status" value="1"/>
</dbReference>
<proteinExistence type="predicted"/>
<organism evidence="2 3">
    <name type="scientific">Chitinophaga horti</name>
    <dbReference type="NCBI Taxonomy" id="2920382"/>
    <lineage>
        <taxon>Bacteria</taxon>
        <taxon>Pseudomonadati</taxon>
        <taxon>Bacteroidota</taxon>
        <taxon>Chitinophagia</taxon>
        <taxon>Chitinophagales</taxon>
        <taxon>Chitinophagaceae</taxon>
        <taxon>Chitinophaga</taxon>
    </lineage>
</organism>
<protein>
    <submittedName>
        <fullName evidence="2">DUF6520 family protein</fullName>
    </submittedName>
</protein>
<keyword evidence="1" id="KW-0732">Signal</keyword>
<sequence>MKAIKFGMSALAVMVAVGASFVSTEAKSTLVNYDYVLVSDGTIIPNTDEATAQAATGCGTPASILCARAYVAGRANQAAFAVPAENIFKQ</sequence>
<evidence type="ECO:0000313" key="3">
    <source>
        <dbReference type="Proteomes" id="UP001162741"/>
    </source>
</evidence>